<evidence type="ECO:0000313" key="3">
    <source>
        <dbReference type="Proteomes" id="UP001194580"/>
    </source>
</evidence>
<name>A0AAD4DBQ9_9FUNG</name>
<accession>A0AAD4DBQ9</accession>
<keyword evidence="3" id="KW-1185">Reference proteome</keyword>
<reference evidence="2" key="1">
    <citation type="journal article" date="2020" name="Fungal Divers.">
        <title>Resolving the Mortierellaceae phylogeny through synthesis of multi-gene phylogenetics and phylogenomics.</title>
        <authorList>
            <person name="Vandepol N."/>
            <person name="Liber J."/>
            <person name="Desiro A."/>
            <person name="Na H."/>
            <person name="Kennedy M."/>
            <person name="Barry K."/>
            <person name="Grigoriev I.V."/>
            <person name="Miller A.N."/>
            <person name="O'Donnell K."/>
            <person name="Stajich J.E."/>
            <person name="Bonito G."/>
        </authorList>
    </citation>
    <scope>NUCLEOTIDE SEQUENCE</scope>
    <source>
        <strain evidence="2">NRRL 28262</strain>
    </source>
</reference>
<comment type="caution">
    <text evidence="2">The sequence shown here is derived from an EMBL/GenBank/DDBJ whole genome shotgun (WGS) entry which is preliminary data.</text>
</comment>
<organism evidence="2 3">
    <name type="scientific">Linnemannia exigua</name>
    <dbReference type="NCBI Taxonomy" id="604196"/>
    <lineage>
        <taxon>Eukaryota</taxon>
        <taxon>Fungi</taxon>
        <taxon>Fungi incertae sedis</taxon>
        <taxon>Mucoromycota</taxon>
        <taxon>Mortierellomycotina</taxon>
        <taxon>Mortierellomycetes</taxon>
        <taxon>Mortierellales</taxon>
        <taxon>Mortierellaceae</taxon>
        <taxon>Linnemannia</taxon>
    </lineage>
</organism>
<feature type="region of interest" description="Disordered" evidence="1">
    <location>
        <begin position="509"/>
        <end position="577"/>
    </location>
</feature>
<dbReference type="Gene3D" id="3.80.10.10">
    <property type="entry name" value="Ribonuclease Inhibitor"/>
    <property type="match status" value="1"/>
</dbReference>
<feature type="compositionally biased region" description="Acidic residues" evidence="1">
    <location>
        <begin position="509"/>
        <end position="539"/>
    </location>
</feature>
<dbReference type="InterPro" id="IPR032675">
    <property type="entry name" value="LRR_dom_sf"/>
</dbReference>
<evidence type="ECO:0008006" key="4">
    <source>
        <dbReference type="Google" id="ProtNLM"/>
    </source>
</evidence>
<evidence type="ECO:0000256" key="1">
    <source>
        <dbReference type="SAM" id="MobiDB-lite"/>
    </source>
</evidence>
<dbReference type="EMBL" id="JAAAIL010000887">
    <property type="protein sequence ID" value="KAG0272646.1"/>
    <property type="molecule type" value="Genomic_DNA"/>
</dbReference>
<dbReference type="AlphaFoldDB" id="A0AAD4DBQ9"/>
<gene>
    <name evidence="2" type="ORF">BGZ95_011572</name>
</gene>
<dbReference type="SUPFAM" id="SSF52047">
    <property type="entry name" value="RNI-like"/>
    <property type="match status" value="1"/>
</dbReference>
<evidence type="ECO:0000313" key="2">
    <source>
        <dbReference type="EMBL" id="KAG0272646.1"/>
    </source>
</evidence>
<protein>
    <recommendedName>
        <fullName evidence="4">F-box domain-containing protein</fullName>
    </recommendedName>
</protein>
<dbReference type="Proteomes" id="UP001194580">
    <property type="component" value="Unassembled WGS sequence"/>
</dbReference>
<proteinExistence type="predicted"/>
<sequence>MTITDILKEDKVFQSLHPHLSKTDFHHFALVNKTWKSAFQPLVWRHLSFSGARFSTLFDNSDDFTKVILKNAAHIEYLQFRGCSNPATFLLFFSPCRNIRSLSCHLKFELPQDVFACLAIVEQNQGLDSFYLSGIPIKRLGVAQKFLQVLSQHTSLRSVEFESADSKISEHLLTAILQSIPPTLEFLDLKWSIEIQDDNDFEYRDHHVTLPGWSDNGIKTIELNRVLTGYEDSVVIPFLRHCVHLKSFRPPPNLTIESGPHLTQILREHCPSLKSVLISNQDHDSVIAAVVNGSRALEEFRIRYYGSVGSDLVSSLVVQATHLHTIEFENGIFVRSADIQTILSTCPGLRTFTVEDWQEDGHESFLEIKDMVSSPWVCLGLRNLMLPMGSNYGVSVEQGAENIRQQRQGVITKAYKQLGALKELRTLSFGVRVPQENSNQFLLDLEGHQDFDMTLATGLDEMKDLKRLWRLEVSGLRHRMREKELEWIDANWPSFEFLGGIYMYEGEELSEDEEMYENDEEEEEDEEEGEDEEEEEDIDSGSVAGDEADEEGVEQEMGPDGPDGPDEPEPEGKLTRRHVAWFLERRPYAKLY</sequence>